<evidence type="ECO:0008006" key="12">
    <source>
        <dbReference type="Google" id="ProtNLM"/>
    </source>
</evidence>
<feature type="transmembrane region" description="Helical" evidence="7">
    <location>
        <begin position="14"/>
        <end position="32"/>
    </location>
</feature>
<dbReference type="AlphaFoldDB" id="C1D0F4"/>
<gene>
    <name evidence="10" type="ordered locus">Deide_04931</name>
</gene>
<dbReference type="Pfam" id="PF20730">
    <property type="entry name" value="YetF_N"/>
    <property type="match status" value="1"/>
</dbReference>
<comment type="similarity">
    <text evidence="2">Belongs to the UPF0702 family.</text>
</comment>
<accession>C1D0F4</accession>
<dbReference type="STRING" id="546414.Deide_04931"/>
<organism evidence="10 11">
    <name type="scientific">Deinococcus deserti (strain DSM 17065 / CIP 109153 / LMG 22923 / VCD115)</name>
    <dbReference type="NCBI Taxonomy" id="546414"/>
    <lineage>
        <taxon>Bacteria</taxon>
        <taxon>Thermotogati</taxon>
        <taxon>Deinococcota</taxon>
        <taxon>Deinococci</taxon>
        <taxon>Deinococcales</taxon>
        <taxon>Deinococcaceae</taxon>
        <taxon>Deinococcus</taxon>
    </lineage>
</organism>
<evidence type="ECO:0000256" key="1">
    <source>
        <dbReference type="ARBA" id="ARBA00004651"/>
    </source>
</evidence>
<dbReference type="Pfam" id="PF04239">
    <property type="entry name" value="DUF421"/>
    <property type="match status" value="1"/>
</dbReference>
<evidence type="ECO:0000256" key="6">
    <source>
        <dbReference type="ARBA" id="ARBA00023136"/>
    </source>
</evidence>
<dbReference type="eggNOG" id="COG2323">
    <property type="taxonomic scope" value="Bacteria"/>
</dbReference>
<feature type="domain" description="YetF C-terminal" evidence="8">
    <location>
        <begin position="92"/>
        <end position="161"/>
    </location>
</feature>
<keyword evidence="3" id="KW-1003">Cell membrane</keyword>
<proteinExistence type="inferred from homology"/>
<evidence type="ECO:0000256" key="2">
    <source>
        <dbReference type="ARBA" id="ARBA00006448"/>
    </source>
</evidence>
<sequence>MSETAYFFAGWEPLIRILVVGTSLFLSVVLLLRITGNRTLSSLTTFDFVVMVAIGAVFGRALTARDLSYSEAFAAVTLLVVLQYLLSLLKFHSRTLARAIASPPVVLYSDGTFHEKALRRERLTREDLLSAIRAEGYETFSDVDLLVLETAGRISVIVKGRRG</sequence>
<feature type="transmembrane region" description="Helical" evidence="7">
    <location>
        <begin position="69"/>
        <end position="89"/>
    </location>
</feature>
<dbReference type="KEGG" id="ddr:Deide_04931"/>
<evidence type="ECO:0000259" key="9">
    <source>
        <dbReference type="Pfam" id="PF20730"/>
    </source>
</evidence>
<dbReference type="InterPro" id="IPR007353">
    <property type="entry name" value="DUF421"/>
</dbReference>
<evidence type="ECO:0000256" key="5">
    <source>
        <dbReference type="ARBA" id="ARBA00022989"/>
    </source>
</evidence>
<comment type="subcellular location">
    <subcellularLocation>
        <location evidence="1">Cell membrane</location>
        <topology evidence="1">Multi-pass membrane protein</topology>
    </subcellularLocation>
</comment>
<evidence type="ECO:0000313" key="11">
    <source>
        <dbReference type="Proteomes" id="UP000002208"/>
    </source>
</evidence>
<keyword evidence="6 7" id="KW-0472">Membrane</keyword>
<dbReference type="HOGENOM" id="CLU_077149_3_3_0"/>
<dbReference type="Proteomes" id="UP000002208">
    <property type="component" value="Chromosome"/>
</dbReference>
<dbReference type="InterPro" id="IPR023090">
    <property type="entry name" value="UPF0702_alpha/beta_dom_sf"/>
</dbReference>
<evidence type="ECO:0000256" key="4">
    <source>
        <dbReference type="ARBA" id="ARBA00022692"/>
    </source>
</evidence>
<dbReference type="PANTHER" id="PTHR34582:SF6">
    <property type="entry name" value="UPF0702 TRANSMEMBRANE PROTEIN YCAP"/>
    <property type="match status" value="1"/>
</dbReference>
<dbReference type="PaxDb" id="546414-Deide_04931"/>
<dbReference type="OrthoDB" id="9793799at2"/>
<dbReference type="RefSeq" id="WP_012692451.1">
    <property type="nucleotide sequence ID" value="NC_012526.1"/>
</dbReference>
<evidence type="ECO:0000256" key="7">
    <source>
        <dbReference type="SAM" id="Phobius"/>
    </source>
</evidence>
<evidence type="ECO:0000313" key="10">
    <source>
        <dbReference type="EMBL" id="ACO45328.1"/>
    </source>
</evidence>
<evidence type="ECO:0000259" key="8">
    <source>
        <dbReference type="Pfam" id="PF04239"/>
    </source>
</evidence>
<feature type="domain" description="YetF-like N-terminal transmembrane" evidence="9">
    <location>
        <begin position="25"/>
        <end position="88"/>
    </location>
</feature>
<keyword evidence="4 7" id="KW-0812">Transmembrane</keyword>
<keyword evidence="11" id="KW-1185">Reference proteome</keyword>
<reference evidence="10 11" key="1">
    <citation type="journal article" date="2009" name="PLoS Genet.">
        <title>Alliance of proteomics and genomics to unravel the specificities of Sahara bacterium Deinococcus deserti.</title>
        <authorList>
            <person name="de Groot A."/>
            <person name="Dulermo R."/>
            <person name="Ortet P."/>
            <person name="Blanchard L."/>
            <person name="Guerin P."/>
            <person name="Fernandez B."/>
            <person name="Vacherie B."/>
            <person name="Dossat C."/>
            <person name="Jolivet E."/>
            <person name="Siguier P."/>
            <person name="Chandler M."/>
            <person name="Barakat M."/>
            <person name="Dedieu A."/>
            <person name="Barbe V."/>
            <person name="Heulin T."/>
            <person name="Sommer S."/>
            <person name="Achouak W."/>
            <person name="Armengaud J."/>
        </authorList>
    </citation>
    <scope>NUCLEOTIDE SEQUENCE [LARGE SCALE GENOMIC DNA]</scope>
    <source>
        <strain evidence="11">DSM 17065 / CIP 109153 / LMG 22923 / VCD115</strain>
    </source>
</reference>
<dbReference type="PANTHER" id="PTHR34582">
    <property type="entry name" value="UPF0702 TRANSMEMBRANE PROTEIN YCAP"/>
    <property type="match status" value="1"/>
</dbReference>
<keyword evidence="5 7" id="KW-1133">Transmembrane helix</keyword>
<feature type="transmembrane region" description="Helical" evidence="7">
    <location>
        <begin position="44"/>
        <end position="63"/>
    </location>
</feature>
<protein>
    <recommendedName>
        <fullName evidence="12">DUF421 domain-containing protein</fullName>
    </recommendedName>
</protein>
<dbReference type="InterPro" id="IPR048454">
    <property type="entry name" value="YetF_N"/>
</dbReference>
<dbReference type="GO" id="GO:0005886">
    <property type="term" value="C:plasma membrane"/>
    <property type="evidence" value="ECO:0007669"/>
    <property type="project" value="UniProtKB-SubCell"/>
</dbReference>
<name>C1D0F4_DEIDV</name>
<dbReference type="Gene3D" id="3.30.240.20">
    <property type="entry name" value="bsu07140 like domains"/>
    <property type="match status" value="1"/>
</dbReference>
<evidence type="ECO:0000256" key="3">
    <source>
        <dbReference type="ARBA" id="ARBA00022475"/>
    </source>
</evidence>
<dbReference type="EMBL" id="CP001114">
    <property type="protein sequence ID" value="ACO45328.1"/>
    <property type="molecule type" value="Genomic_DNA"/>
</dbReference>